<reference evidence="2 3" key="1">
    <citation type="submission" date="2017-01" db="EMBL/GenBank/DDBJ databases">
        <authorList>
            <person name="Mah S.A."/>
            <person name="Swanson W.J."/>
            <person name="Moy G.W."/>
            <person name="Vacquier V.D."/>
        </authorList>
    </citation>
    <scope>NUCLEOTIDE SEQUENCE [LARGE SCALE GENOMIC DNA]</scope>
    <source>
        <strain evidence="2 3">DSM 45758</strain>
    </source>
</reference>
<feature type="compositionally biased region" description="Low complexity" evidence="1">
    <location>
        <begin position="91"/>
        <end position="104"/>
    </location>
</feature>
<evidence type="ECO:0000256" key="1">
    <source>
        <dbReference type="SAM" id="MobiDB-lite"/>
    </source>
</evidence>
<dbReference type="EMBL" id="FTNF01000007">
    <property type="protein sequence ID" value="SIR21562.1"/>
    <property type="molecule type" value="Genomic_DNA"/>
</dbReference>
<name>A0A1N6Z3W3_9ACTN</name>
<accession>A0A1N6Z3W3</accession>
<protein>
    <submittedName>
        <fullName evidence="2">Uncharacterized protein</fullName>
    </submittedName>
</protein>
<proteinExistence type="predicted"/>
<keyword evidence="3" id="KW-1185">Reference proteome</keyword>
<organism evidence="2 3">
    <name type="scientific">Micromonospora avicenniae</name>
    <dbReference type="NCBI Taxonomy" id="1198245"/>
    <lineage>
        <taxon>Bacteria</taxon>
        <taxon>Bacillati</taxon>
        <taxon>Actinomycetota</taxon>
        <taxon>Actinomycetes</taxon>
        <taxon>Micromonosporales</taxon>
        <taxon>Micromonosporaceae</taxon>
        <taxon>Micromonospora</taxon>
    </lineage>
</organism>
<evidence type="ECO:0000313" key="3">
    <source>
        <dbReference type="Proteomes" id="UP000186004"/>
    </source>
</evidence>
<feature type="region of interest" description="Disordered" evidence="1">
    <location>
        <begin position="71"/>
        <end position="123"/>
    </location>
</feature>
<dbReference type="RefSeq" id="WP_139337992.1">
    <property type="nucleotide sequence ID" value="NZ_FTNF01000007.1"/>
</dbReference>
<dbReference type="STRING" id="1198245.SAMN05444858_107166"/>
<sequence length="123" mass="12396">MSVASARPTWRAALRSLGEMTRLAVAALALTVGLGAAAPAPAGPPATVAQLQPNVVSSQVEVLRPEVAPVAERLSPTDTPVRRPVRGPILATPAAGTMTPAPETSTALDAGRVTPGRRGPPLA</sequence>
<gene>
    <name evidence="2" type="ORF">SAMN05444858_107166</name>
</gene>
<dbReference type="Proteomes" id="UP000186004">
    <property type="component" value="Unassembled WGS sequence"/>
</dbReference>
<dbReference type="AlphaFoldDB" id="A0A1N6Z3W3"/>
<dbReference type="OrthoDB" id="9999678at2"/>
<evidence type="ECO:0000313" key="2">
    <source>
        <dbReference type="EMBL" id="SIR21562.1"/>
    </source>
</evidence>